<reference evidence="2 3" key="1">
    <citation type="journal article" date="2018" name="Nat. Biotechnol.">
        <title>A standardized bacterial taxonomy based on genome phylogeny substantially revises the tree of life.</title>
        <authorList>
            <person name="Parks D.H."/>
            <person name="Chuvochina M."/>
            <person name="Waite D.W."/>
            <person name="Rinke C."/>
            <person name="Skarshewski A."/>
            <person name="Chaumeil P.A."/>
            <person name="Hugenholtz P."/>
        </authorList>
    </citation>
    <scope>NUCLEOTIDE SEQUENCE [LARGE SCALE GENOMIC DNA]</scope>
    <source>
        <strain evidence="2">UBA8781</strain>
    </source>
</reference>
<proteinExistence type="predicted"/>
<accession>A0A3D1JGC6</accession>
<dbReference type="OrthoDB" id="9790469at2"/>
<comment type="caution">
    <text evidence="2">The sequence shown here is derived from an EMBL/GenBank/DDBJ whole genome shotgun (WGS) entry which is preliminary data.</text>
</comment>
<protein>
    <submittedName>
        <fullName evidence="2">VWA domain-containing protein</fullName>
    </submittedName>
</protein>
<evidence type="ECO:0000313" key="3">
    <source>
        <dbReference type="Proteomes" id="UP000264141"/>
    </source>
</evidence>
<keyword evidence="1" id="KW-0175">Coiled coil</keyword>
<dbReference type="SUPFAM" id="SSF53300">
    <property type="entry name" value="vWA-like"/>
    <property type="match status" value="1"/>
</dbReference>
<dbReference type="Proteomes" id="UP000264141">
    <property type="component" value="Unassembled WGS sequence"/>
</dbReference>
<sequence length="458" mass="53493">MDQRITQFIAALRASGVRISLAESADAFRAIDVLGVQDRDLFHDSLRSTLIKEQQDIPVFEKLFPLFFQHGNPPAMQDGTRNLTDKEAQMLAEALRQFNQKLRDLMEKLIEGKPLTPQELNQLDQIIHSQNWDDMRYQSWMARQLEAALNFREVRQALQELLRLLNELGMNRQRLDQLRQAIQANQRALQEQIRQHAGERILQNMIENQSRQPQNDLLNRPFHAFSEEDMRQLRDEVRRLAAALRTRLALRLKRARNGQLDLKTTLRANLKHGTVPIELRHRDHTRKPKLVILCDISTSMRFCSELMLSLIYAIQDQISKTHAFAFIDHLEYVSPFFEHQQANQAIEQVLRRMPGGHYNTDLGFSLENLQKEYLDTIDHRTTFIVVGDGRNNFNDPRLDIFQKLTRRACATIWLNPEPPILWSTGDSDMYRYAPFCTRTFQVSNLRQLAAAIDQLLLH</sequence>
<dbReference type="AlphaFoldDB" id="A0A3D1JGC6"/>
<dbReference type="InterPro" id="IPR036465">
    <property type="entry name" value="vWFA_dom_sf"/>
</dbReference>
<dbReference type="EMBL" id="DPBP01000028">
    <property type="protein sequence ID" value="HCE17504.1"/>
    <property type="molecule type" value="Genomic_DNA"/>
</dbReference>
<gene>
    <name evidence="2" type="ORF">DEQ80_06565</name>
</gene>
<dbReference type="PANTHER" id="PTHR39338:SF5">
    <property type="entry name" value="BLR6139 PROTEIN"/>
    <property type="match status" value="1"/>
</dbReference>
<dbReference type="PANTHER" id="PTHR39338">
    <property type="entry name" value="BLL5662 PROTEIN-RELATED"/>
    <property type="match status" value="1"/>
</dbReference>
<evidence type="ECO:0000313" key="2">
    <source>
        <dbReference type="EMBL" id="HCE17504.1"/>
    </source>
</evidence>
<evidence type="ECO:0000256" key="1">
    <source>
        <dbReference type="SAM" id="Coils"/>
    </source>
</evidence>
<dbReference type="STRING" id="229919.GCA_001050195_01818"/>
<dbReference type="InterPro" id="IPR011195">
    <property type="entry name" value="UCP010256"/>
</dbReference>
<dbReference type="RefSeq" id="WP_062192513.1">
    <property type="nucleotide sequence ID" value="NZ_DF967965.1"/>
</dbReference>
<feature type="coiled-coil region" evidence="1">
    <location>
        <begin position="158"/>
        <end position="195"/>
    </location>
</feature>
<name>A0A3D1JGC6_9CHLR</name>
<dbReference type="Pfam" id="PF05762">
    <property type="entry name" value="VWA_CoxE"/>
    <property type="match status" value="1"/>
</dbReference>
<dbReference type="PIRSF" id="PIRSF010256">
    <property type="entry name" value="CoxE_vWa"/>
    <property type="match status" value="1"/>
</dbReference>
<dbReference type="InterPro" id="IPR008912">
    <property type="entry name" value="Uncharacterised_CoxE"/>
</dbReference>
<organism evidence="2 3">
    <name type="scientific">Anaerolinea thermolimosa</name>
    <dbReference type="NCBI Taxonomy" id="229919"/>
    <lineage>
        <taxon>Bacteria</taxon>
        <taxon>Bacillati</taxon>
        <taxon>Chloroflexota</taxon>
        <taxon>Anaerolineae</taxon>
        <taxon>Anaerolineales</taxon>
        <taxon>Anaerolineaceae</taxon>
        <taxon>Anaerolinea</taxon>
    </lineage>
</organism>